<dbReference type="PANTHER" id="PTHR43133:SF46">
    <property type="entry name" value="RNA POLYMERASE SIGMA-70 FACTOR ECF SUBFAMILY"/>
    <property type="match status" value="1"/>
</dbReference>
<dbReference type="Pfam" id="PF04542">
    <property type="entry name" value="Sigma70_r2"/>
    <property type="match status" value="1"/>
</dbReference>
<dbReference type="CDD" id="cd06171">
    <property type="entry name" value="Sigma70_r4"/>
    <property type="match status" value="1"/>
</dbReference>
<dbReference type="Pfam" id="PF08281">
    <property type="entry name" value="Sigma70_r4_2"/>
    <property type="match status" value="1"/>
</dbReference>
<evidence type="ECO:0000313" key="8">
    <source>
        <dbReference type="EMBL" id="MBL1409252.1"/>
    </source>
</evidence>
<dbReference type="Gene3D" id="1.10.10.10">
    <property type="entry name" value="Winged helix-like DNA-binding domain superfamily/Winged helix DNA-binding domain"/>
    <property type="match status" value="1"/>
</dbReference>
<evidence type="ECO:0000256" key="6">
    <source>
        <dbReference type="RuleBase" id="RU000716"/>
    </source>
</evidence>
<keyword evidence="9" id="KW-1185">Reference proteome</keyword>
<dbReference type="InterPro" id="IPR007627">
    <property type="entry name" value="RNA_pol_sigma70_r2"/>
</dbReference>
<evidence type="ECO:0000259" key="7">
    <source>
        <dbReference type="SMART" id="SM00421"/>
    </source>
</evidence>
<keyword evidence="3 6" id="KW-0731">Sigma factor</keyword>
<dbReference type="NCBIfam" id="TIGR02937">
    <property type="entry name" value="sigma70-ECF"/>
    <property type="match status" value="1"/>
</dbReference>
<reference evidence="8 9" key="1">
    <citation type="submission" date="2021-01" db="EMBL/GenBank/DDBJ databases">
        <title>C459-1 draft genome sequence.</title>
        <authorList>
            <person name="Zhang X.-F."/>
        </authorList>
    </citation>
    <scope>NUCLEOTIDE SEQUENCE [LARGE SCALE GENOMIC DNA]</scope>
    <source>
        <strain evidence="9">C459-1</strain>
    </source>
</reference>
<dbReference type="InterPro" id="IPR014284">
    <property type="entry name" value="RNA_pol_sigma-70_dom"/>
</dbReference>
<feature type="domain" description="HTH luxR-type" evidence="7">
    <location>
        <begin position="130"/>
        <end position="190"/>
    </location>
</feature>
<gene>
    <name evidence="8" type="ORF">JKG61_10855</name>
</gene>
<dbReference type="PANTHER" id="PTHR43133">
    <property type="entry name" value="RNA POLYMERASE ECF-TYPE SIGMA FACTO"/>
    <property type="match status" value="1"/>
</dbReference>
<proteinExistence type="inferred from homology"/>
<dbReference type="SUPFAM" id="SSF88946">
    <property type="entry name" value="Sigma2 domain of RNA polymerase sigma factors"/>
    <property type="match status" value="1"/>
</dbReference>
<evidence type="ECO:0000256" key="1">
    <source>
        <dbReference type="ARBA" id="ARBA00010641"/>
    </source>
</evidence>
<keyword evidence="2 6" id="KW-0805">Transcription regulation</keyword>
<keyword evidence="5 6" id="KW-0804">Transcription</keyword>
<dbReference type="InterPro" id="IPR000838">
    <property type="entry name" value="RNA_pol_sigma70_ECF_CS"/>
</dbReference>
<dbReference type="InterPro" id="IPR013249">
    <property type="entry name" value="RNA_pol_sigma70_r4_t2"/>
</dbReference>
<dbReference type="EMBL" id="JAERTY010000005">
    <property type="protein sequence ID" value="MBL1409252.1"/>
    <property type="molecule type" value="Genomic_DNA"/>
</dbReference>
<dbReference type="InterPro" id="IPR000792">
    <property type="entry name" value="Tscrpt_reg_LuxR_C"/>
</dbReference>
<comment type="caution">
    <text evidence="8">The sequence shown here is derived from an EMBL/GenBank/DDBJ whole genome shotgun (WGS) entry which is preliminary data.</text>
</comment>
<dbReference type="InterPro" id="IPR013324">
    <property type="entry name" value="RNA_pol_sigma_r3/r4-like"/>
</dbReference>
<name>A0ABS1R5H4_9SPHI</name>
<dbReference type="SMART" id="SM00421">
    <property type="entry name" value="HTH_LUXR"/>
    <property type="match status" value="1"/>
</dbReference>
<evidence type="ECO:0000256" key="3">
    <source>
        <dbReference type="ARBA" id="ARBA00023082"/>
    </source>
</evidence>
<dbReference type="InterPro" id="IPR013325">
    <property type="entry name" value="RNA_pol_sigma_r2"/>
</dbReference>
<accession>A0ABS1R5H4</accession>
<protein>
    <recommendedName>
        <fullName evidence="6">RNA polymerase sigma factor</fullName>
    </recommendedName>
</protein>
<dbReference type="SUPFAM" id="SSF88659">
    <property type="entry name" value="Sigma3 and sigma4 domains of RNA polymerase sigma factors"/>
    <property type="match status" value="1"/>
</dbReference>
<evidence type="ECO:0000256" key="4">
    <source>
        <dbReference type="ARBA" id="ARBA00023125"/>
    </source>
</evidence>
<evidence type="ECO:0000256" key="2">
    <source>
        <dbReference type="ARBA" id="ARBA00023015"/>
    </source>
</evidence>
<evidence type="ECO:0000256" key="5">
    <source>
        <dbReference type="ARBA" id="ARBA00023163"/>
    </source>
</evidence>
<dbReference type="InterPro" id="IPR036388">
    <property type="entry name" value="WH-like_DNA-bd_sf"/>
</dbReference>
<dbReference type="PROSITE" id="PS01063">
    <property type="entry name" value="SIGMA70_ECF"/>
    <property type="match status" value="1"/>
</dbReference>
<dbReference type="Gene3D" id="1.10.1740.10">
    <property type="match status" value="1"/>
</dbReference>
<dbReference type="RefSeq" id="WP_202103003.1">
    <property type="nucleotide sequence ID" value="NZ_JAERTY010000005.1"/>
</dbReference>
<keyword evidence="4 6" id="KW-0238">DNA-binding</keyword>
<sequence>MNALDVKKERELLVLMRDGDESAFEKLYFIYAQSITSHLLYLLKSSELVQEVLQDTFMAVWEYRDNIDLEQSFKSYLYKIATNKTYKLFRKAASDKRYRAYLCTVTEEGHYPIESYIYSKESQVLLNTLLNRMPAKQREVFTLFKVDGYSYAEISTKLGISHSTINTHINRANQFLKKEVLTNSQYIPFLIVFLDQYFS</sequence>
<dbReference type="InterPro" id="IPR039425">
    <property type="entry name" value="RNA_pol_sigma-70-like"/>
</dbReference>
<organism evidence="8 9">
    <name type="scientific">Sphingobacterium faecale</name>
    <dbReference type="NCBI Taxonomy" id="2803775"/>
    <lineage>
        <taxon>Bacteria</taxon>
        <taxon>Pseudomonadati</taxon>
        <taxon>Bacteroidota</taxon>
        <taxon>Sphingobacteriia</taxon>
        <taxon>Sphingobacteriales</taxon>
        <taxon>Sphingobacteriaceae</taxon>
        <taxon>Sphingobacterium</taxon>
    </lineage>
</organism>
<dbReference type="Proteomes" id="UP000625283">
    <property type="component" value="Unassembled WGS sequence"/>
</dbReference>
<evidence type="ECO:0000313" key="9">
    <source>
        <dbReference type="Proteomes" id="UP000625283"/>
    </source>
</evidence>
<comment type="similarity">
    <text evidence="1 6">Belongs to the sigma-70 factor family. ECF subfamily.</text>
</comment>